<sequence length="84" mass="9242">MFAHGLGPARRQLRIGVQDQQPGRLRRRHPAPQLPAAGGSALDPDRADRIGHRPRPVARPAIADDDLADQAGLQPLHQRRRAAR</sequence>
<evidence type="ECO:0000313" key="3">
    <source>
        <dbReference type="Proteomes" id="UP000030004"/>
    </source>
</evidence>
<organism evidence="2 3">
    <name type="scientific">Pseudooceanicola atlanticus</name>
    <dbReference type="NCBI Taxonomy" id="1461694"/>
    <lineage>
        <taxon>Bacteria</taxon>
        <taxon>Pseudomonadati</taxon>
        <taxon>Pseudomonadota</taxon>
        <taxon>Alphaproteobacteria</taxon>
        <taxon>Rhodobacterales</taxon>
        <taxon>Paracoccaceae</taxon>
        <taxon>Pseudooceanicola</taxon>
    </lineage>
</organism>
<name>A0A0A0EEI7_9RHOB</name>
<comment type="caution">
    <text evidence="2">The sequence shown here is derived from an EMBL/GenBank/DDBJ whole genome shotgun (WGS) entry which is preliminary data.</text>
</comment>
<reference evidence="2 3" key="1">
    <citation type="journal article" date="2015" name="Antonie Van Leeuwenhoek">
        <title>Pseudooceanicola atlanticus gen. nov. sp. nov., isolated from surface seawater of the Atlantic Ocean and reclassification of Oceanicola batsensis, Oceanicola marinus, Oceanicola nitratireducens, Oceanicola nanhaiensis, Oceanicola antarcticus and Oceanicola flagellatus, as Pseudooceanicola batsensis comb. nov., Pseudooceanicola marinus comb. nov., Pseudooceanicola nitratireducens comb. nov., Pseudooceanicola nanhaiensis comb. nov., Pseudooceanicola antarcticus comb. nov., and Pseudooceanicola flagellatus comb. nov.</title>
        <authorList>
            <person name="Lai Q."/>
            <person name="Li G."/>
            <person name="Liu X."/>
            <person name="Du Y."/>
            <person name="Sun F."/>
            <person name="Shao Z."/>
        </authorList>
    </citation>
    <scope>NUCLEOTIDE SEQUENCE [LARGE SCALE GENOMIC DNA]</scope>
    <source>
        <strain evidence="2 3">22II-s11g</strain>
    </source>
</reference>
<evidence type="ECO:0000256" key="1">
    <source>
        <dbReference type="SAM" id="MobiDB-lite"/>
    </source>
</evidence>
<proteinExistence type="predicted"/>
<evidence type="ECO:0000313" key="2">
    <source>
        <dbReference type="EMBL" id="KGM49341.1"/>
    </source>
</evidence>
<feature type="region of interest" description="Disordered" evidence="1">
    <location>
        <begin position="1"/>
        <end position="84"/>
    </location>
</feature>
<gene>
    <name evidence="2" type="ORF">ATO9_04745</name>
</gene>
<dbReference type="EMBL" id="AQQX01000002">
    <property type="protein sequence ID" value="KGM49341.1"/>
    <property type="molecule type" value="Genomic_DNA"/>
</dbReference>
<dbReference type="Proteomes" id="UP000030004">
    <property type="component" value="Unassembled WGS sequence"/>
</dbReference>
<protein>
    <submittedName>
        <fullName evidence="2">Uncharacterized protein</fullName>
    </submittedName>
</protein>
<accession>A0A0A0EEI7</accession>
<dbReference type="AlphaFoldDB" id="A0A0A0EEI7"/>
<keyword evidence="3" id="KW-1185">Reference proteome</keyword>